<dbReference type="AlphaFoldDB" id="A0A520MRF5"/>
<evidence type="ECO:0000259" key="10">
    <source>
        <dbReference type="Pfam" id="PF02880"/>
    </source>
</evidence>
<dbReference type="NCBIfam" id="NF008139">
    <property type="entry name" value="PRK10887.1"/>
    <property type="match status" value="1"/>
</dbReference>
<dbReference type="PANTHER" id="PTHR42946">
    <property type="entry name" value="PHOSPHOHEXOSE MUTASE"/>
    <property type="match status" value="1"/>
</dbReference>
<dbReference type="InterPro" id="IPR005843">
    <property type="entry name" value="A-D-PHexomutase_C"/>
</dbReference>
<comment type="function">
    <text evidence="6">Catalyzes the conversion of glucosamine-6-phosphate to glucosamine-1-phosphate.</text>
</comment>
<evidence type="ECO:0000256" key="4">
    <source>
        <dbReference type="ARBA" id="ARBA00022842"/>
    </source>
</evidence>
<feature type="binding site" description="via phosphate group" evidence="6">
    <location>
        <position position="99"/>
    </location>
    <ligand>
        <name>Mg(2+)</name>
        <dbReference type="ChEBI" id="CHEBI:18420"/>
    </ligand>
</feature>
<dbReference type="Gene3D" id="3.30.310.50">
    <property type="entry name" value="Alpha-D-phosphohexomutase, C-terminal domain"/>
    <property type="match status" value="1"/>
</dbReference>
<dbReference type="InterPro" id="IPR005841">
    <property type="entry name" value="Alpha-D-phosphohexomutase_SF"/>
</dbReference>
<dbReference type="PANTHER" id="PTHR42946:SF1">
    <property type="entry name" value="PHOSPHOGLUCOMUTASE (ALPHA-D-GLUCOSE-1,6-BISPHOSPHATE-DEPENDENT)"/>
    <property type="match status" value="1"/>
</dbReference>
<evidence type="ECO:0000259" key="8">
    <source>
        <dbReference type="Pfam" id="PF02878"/>
    </source>
</evidence>
<dbReference type="Pfam" id="PF02880">
    <property type="entry name" value="PGM_PMM_III"/>
    <property type="match status" value="1"/>
</dbReference>
<dbReference type="EMBL" id="SHBK01000028">
    <property type="protein sequence ID" value="RZO23799.1"/>
    <property type="molecule type" value="Genomic_DNA"/>
</dbReference>
<feature type="active site" description="Phosphoserine intermediate" evidence="6">
    <location>
        <position position="99"/>
    </location>
</feature>
<keyword evidence="4 6" id="KW-0460">Magnesium</keyword>
<dbReference type="InterPro" id="IPR050060">
    <property type="entry name" value="Phosphoglucosamine_mutase"/>
</dbReference>
<organism evidence="11 12">
    <name type="scientific">SAR86 cluster bacterium</name>
    <dbReference type="NCBI Taxonomy" id="2030880"/>
    <lineage>
        <taxon>Bacteria</taxon>
        <taxon>Pseudomonadati</taxon>
        <taxon>Pseudomonadota</taxon>
        <taxon>Gammaproteobacteria</taxon>
        <taxon>SAR86 cluster</taxon>
    </lineage>
</organism>
<comment type="cofactor">
    <cofactor evidence="6">
        <name>Mg(2+)</name>
        <dbReference type="ChEBI" id="CHEBI:18420"/>
    </cofactor>
    <text evidence="6">Binds 1 Mg(2+) ion per subunit.</text>
</comment>
<evidence type="ECO:0000313" key="11">
    <source>
        <dbReference type="EMBL" id="RZO23799.1"/>
    </source>
</evidence>
<evidence type="ECO:0000256" key="6">
    <source>
        <dbReference type="HAMAP-Rule" id="MF_01554"/>
    </source>
</evidence>
<evidence type="ECO:0000256" key="1">
    <source>
        <dbReference type="ARBA" id="ARBA00010231"/>
    </source>
</evidence>
<comment type="caution">
    <text evidence="11">The sequence shown here is derived from an EMBL/GenBank/DDBJ whole genome shotgun (WGS) entry which is preliminary data.</text>
</comment>
<dbReference type="Gene3D" id="3.40.120.10">
    <property type="entry name" value="Alpha-D-Glucose-1,6-Bisphosphate, subunit A, domain 3"/>
    <property type="match status" value="3"/>
</dbReference>
<reference evidence="11 12" key="1">
    <citation type="submission" date="2019-02" db="EMBL/GenBank/DDBJ databases">
        <title>Prokaryotic population dynamics and viral predation in marine succession experiment using metagenomics: the confinement effect.</title>
        <authorList>
            <person name="Haro-Moreno J.M."/>
            <person name="Rodriguez-Valera F."/>
            <person name="Lopez-Perez M."/>
        </authorList>
    </citation>
    <scope>NUCLEOTIDE SEQUENCE [LARGE SCALE GENOMIC DNA]</scope>
    <source>
        <strain evidence="11">MED-G165</strain>
    </source>
</reference>
<feature type="binding site" evidence="6">
    <location>
        <position position="238"/>
    </location>
    <ligand>
        <name>Mg(2+)</name>
        <dbReference type="ChEBI" id="CHEBI:18420"/>
    </ligand>
</feature>
<feature type="domain" description="Alpha-D-phosphohexomutase C-terminal" evidence="7">
    <location>
        <begin position="371"/>
        <end position="433"/>
    </location>
</feature>
<feature type="domain" description="Alpha-D-phosphohexomutase alpha/beta/alpha" evidence="8">
    <location>
        <begin position="3"/>
        <end position="131"/>
    </location>
</feature>
<evidence type="ECO:0000259" key="9">
    <source>
        <dbReference type="Pfam" id="PF02879"/>
    </source>
</evidence>
<name>A0A520MRF5_9GAMM</name>
<dbReference type="CDD" id="cd05802">
    <property type="entry name" value="GlmM"/>
    <property type="match status" value="1"/>
</dbReference>
<dbReference type="GO" id="GO:0008966">
    <property type="term" value="F:phosphoglucosamine mutase activity"/>
    <property type="evidence" value="ECO:0007669"/>
    <property type="project" value="UniProtKB-UniRule"/>
</dbReference>
<dbReference type="SUPFAM" id="SSF53738">
    <property type="entry name" value="Phosphoglucomutase, first 3 domains"/>
    <property type="match status" value="3"/>
</dbReference>
<gene>
    <name evidence="6" type="primary">glmM</name>
    <name evidence="11" type="ORF">EVA98_02430</name>
</gene>
<comment type="similarity">
    <text evidence="1 6">Belongs to the phosphohexose mutase family.</text>
</comment>
<dbReference type="GO" id="GO:0005829">
    <property type="term" value="C:cytosol"/>
    <property type="evidence" value="ECO:0007669"/>
    <property type="project" value="TreeGrafter"/>
</dbReference>
<feature type="domain" description="Alpha-D-phosphohexomutase alpha/beta/alpha" evidence="10">
    <location>
        <begin position="255"/>
        <end position="361"/>
    </location>
</feature>
<dbReference type="Proteomes" id="UP000316449">
    <property type="component" value="Unassembled WGS sequence"/>
</dbReference>
<dbReference type="SUPFAM" id="SSF55957">
    <property type="entry name" value="Phosphoglucomutase, C-terminal domain"/>
    <property type="match status" value="1"/>
</dbReference>
<dbReference type="HAMAP" id="MF_01554_B">
    <property type="entry name" value="GlmM_B"/>
    <property type="match status" value="1"/>
</dbReference>
<dbReference type="InterPro" id="IPR036900">
    <property type="entry name" value="A-D-PHexomutase_C_sf"/>
</dbReference>
<protein>
    <recommendedName>
        <fullName evidence="6">Phosphoglucosamine mutase</fullName>
        <ecNumber evidence="6">5.4.2.10</ecNumber>
    </recommendedName>
</protein>
<dbReference type="GO" id="GO:0009252">
    <property type="term" value="P:peptidoglycan biosynthetic process"/>
    <property type="evidence" value="ECO:0007669"/>
    <property type="project" value="TreeGrafter"/>
</dbReference>
<feature type="binding site" evidence="6">
    <location>
        <position position="240"/>
    </location>
    <ligand>
        <name>Mg(2+)</name>
        <dbReference type="ChEBI" id="CHEBI:18420"/>
    </ligand>
</feature>
<keyword evidence="2 6" id="KW-0597">Phosphoprotein</keyword>
<feature type="modified residue" description="Phosphoserine" evidence="6">
    <location>
        <position position="99"/>
    </location>
</feature>
<dbReference type="GO" id="GO:0004615">
    <property type="term" value="F:phosphomannomutase activity"/>
    <property type="evidence" value="ECO:0007669"/>
    <property type="project" value="TreeGrafter"/>
</dbReference>
<dbReference type="InterPro" id="IPR005845">
    <property type="entry name" value="A-D-PHexomutase_a/b/a-II"/>
</dbReference>
<sequence length="438" mass="47671">MTIKFGTDGIRGPVESKITPEVCLRIGHAAGVVLKEMGWETVLIGKDTRVSGYMLESALQAGFIAAGVNVRLLGPLPTPGVAYLTRSLRNQFGLVISASHNNYLDNGIKLFAGTGEKISKDAEKKIEKLLAGDLKPVKTAELGKAQRFDESGDRYIEFCKSTVPPDVSFESLRVVLDCANGACYKVSPSILRELGAEVISIGTEPDGYNINHECGSTHPERAQEEVIKQRADFGIALDGDGDRVVLIDRKGNILDGDDIMYILAYANPNRTGPWSGIVGTAMSNLGFEEGVRKLGYKFKRADVGDKYVSQLLQKEGWMLGGEPSGHIICRDLVSTGDGTIAALKVISSLLILEKDPEDILSNYTTMPQVNLNVEVDNKDILSDSDIQKKIKEIESDLTVGRVLVRPSGTESKIRVMVESDDEITASKYAKDIAIMFKK</sequence>
<evidence type="ECO:0000256" key="3">
    <source>
        <dbReference type="ARBA" id="ARBA00022723"/>
    </source>
</evidence>
<comment type="PTM">
    <text evidence="6">Activated by phosphorylation.</text>
</comment>
<dbReference type="Pfam" id="PF02878">
    <property type="entry name" value="PGM_PMM_I"/>
    <property type="match status" value="1"/>
</dbReference>
<dbReference type="Pfam" id="PF00408">
    <property type="entry name" value="PGM_PMM_IV"/>
    <property type="match status" value="1"/>
</dbReference>
<dbReference type="EC" id="5.4.2.10" evidence="6"/>
<dbReference type="GO" id="GO:0000287">
    <property type="term" value="F:magnesium ion binding"/>
    <property type="evidence" value="ECO:0007669"/>
    <property type="project" value="UniProtKB-UniRule"/>
</dbReference>
<dbReference type="InterPro" id="IPR006352">
    <property type="entry name" value="GlmM_bact"/>
</dbReference>
<dbReference type="InterPro" id="IPR016055">
    <property type="entry name" value="A-D-PHexomutase_a/b/a-I/II/III"/>
</dbReference>
<dbReference type="GO" id="GO:0005975">
    <property type="term" value="P:carbohydrate metabolic process"/>
    <property type="evidence" value="ECO:0007669"/>
    <property type="project" value="InterPro"/>
</dbReference>
<accession>A0A520MRF5</accession>
<evidence type="ECO:0000256" key="2">
    <source>
        <dbReference type="ARBA" id="ARBA00022553"/>
    </source>
</evidence>
<dbReference type="NCBIfam" id="TIGR01455">
    <property type="entry name" value="glmM"/>
    <property type="match status" value="1"/>
</dbReference>
<dbReference type="GO" id="GO:0006048">
    <property type="term" value="P:UDP-N-acetylglucosamine biosynthetic process"/>
    <property type="evidence" value="ECO:0007669"/>
    <property type="project" value="TreeGrafter"/>
</dbReference>
<dbReference type="InterPro" id="IPR005846">
    <property type="entry name" value="A-D-PHexomutase_a/b/a-III"/>
</dbReference>
<evidence type="ECO:0000256" key="5">
    <source>
        <dbReference type="ARBA" id="ARBA00023235"/>
    </source>
</evidence>
<keyword evidence="5 6" id="KW-0413">Isomerase</keyword>
<dbReference type="PRINTS" id="PR00509">
    <property type="entry name" value="PGMPMM"/>
</dbReference>
<evidence type="ECO:0000313" key="12">
    <source>
        <dbReference type="Proteomes" id="UP000316449"/>
    </source>
</evidence>
<keyword evidence="3 6" id="KW-0479">Metal-binding</keyword>
<evidence type="ECO:0000259" key="7">
    <source>
        <dbReference type="Pfam" id="PF00408"/>
    </source>
</evidence>
<dbReference type="FunFam" id="3.40.120.10:FF:000003">
    <property type="entry name" value="Phosphoglucosamine mutase"/>
    <property type="match status" value="1"/>
</dbReference>
<feature type="binding site" evidence="6">
    <location>
        <position position="242"/>
    </location>
    <ligand>
        <name>Mg(2+)</name>
        <dbReference type="ChEBI" id="CHEBI:18420"/>
    </ligand>
</feature>
<comment type="catalytic activity">
    <reaction evidence="6">
        <text>alpha-D-glucosamine 1-phosphate = D-glucosamine 6-phosphate</text>
        <dbReference type="Rhea" id="RHEA:23424"/>
        <dbReference type="ChEBI" id="CHEBI:58516"/>
        <dbReference type="ChEBI" id="CHEBI:58725"/>
        <dbReference type="EC" id="5.4.2.10"/>
    </reaction>
</comment>
<dbReference type="Pfam" id="PF02879">
    <property type="entry name" value="PGM_PMM_II"/>
    <property type="match status" value="1"/>
</dbReference>
<feature type="domain" description="Alpha-D-phosphohexomutase alpha/beta/alpha" evidence="9">
    <location>
        <begin position="153"/>
        <end position="251"/>
    </location>
</feature>
<proteinExistence type="inferred from homology"/>
<dbReference type="FunFam" id="3.40.120.10:FF:000001">
    <property type="entry name" value="Phosphoglucosamine mutase"/>
    <property type="match status" value="1"/>
</dbReference>
<dbReference type="InterPro" id="IPR005844">
    <property type="entry name" value="A-D-PHexomutase_a/b/a-I"/>
</dbReference>